<comment type="caution">
    <text evidence="2">The sequence shown here is derived from an EMBL/GenBank/DDBJ whole genome shotgun (WGS) entry which is preliminary data.</text>
</comment>
<dbReference type="AlphaFoldDB" id="A0AAV4DHG2"/>
<dbReference type="EMBL" id="BLXT01007882">
    <property type="protein sequence ID" value="GFO43493.1"/>
    <property type="molecule type" value="Genomic_DNA"/>
</dbReference>
<gene>
    <name evidence="2" type="ORF">PoB_006999800</name>
</gene>
<name>A0AAV4DHG2_9GAST</name>
<feature type="compositionally biased region" description="Polar residues" evidence="1">
    <location>
        <begin position="1"/>
        <end position="14"/>
    </location>
</feature>
<keyword evidence="3" id="KW-1185">Reference proteome</keyword>
<feature type="compositionally biased region" description="Low complexity" evidence="1">
    <location>
        <begin position="43"/>
        <end position="94"/>
    </location>
</feature>
<evidence type="ECO:0000256" key="1">
    <source>
        <dbReference type="SAM" id="MobiDB-lite"/>
    </source>
</evidence>
<organism evidence="2 3">
    <name type="scientific">Plakobranchus ocellatus</name>
    <dbReference type="NCBI Taxonomy" id="259542"/>
    <lineage>
        <taxon>Eukaryota</taxon>
        <taxon>Metazoa</taxon>
        <taxon>Spiralia</taxon>
        <taxon>Lophotrochozoa</taxon>
        <taxon>Mollusca</taxon>
        <taxon>Gastropoda</taxon>
        <taxon>Heterobranchia</taxon>
        <taxon>Euthyneura</taxon>
        <taxon>Panpulmonata</taxon>
        <taxon>Sacoglossa</taxon>
        <taxon>Placobranchoidea</taxon>
        <taxon>Plakobranchidae</taxon>
        <taxon>Plakobranchus</taxon>
    </lineage>
</organism>
<reference evidence="2 3" key="1">
    <citation type="journal article" date="2021" name="Elife">
        <title>Chloroplast acquisition without the gene transfer in kleptoplastic sea slugs, Plakobranchus ocellatus.</title>
        <authorList>
            <person name="Maeda T."/>
            <person name="Takahashi S."/>
            <person name="Yoshida T."/>
            <person name="Shimamura S."/>
            <person name="Takaki Y."/>
            <person name="Nagai Y."/>
            <person name="Toyoda A."/>
            <person name="Suzuki Y."/>
            <person name="Arimoto A."/>
            <person name="Ishii H."/>
            <person name="Satoh N."/>
            <person name="Nishiyama T."/>
            <person name="Hasebe M."/>
            <person name="Maruyama T."/>
            <person name="Minagawa J."/>
            <person name="Obokata J."/>
            <person name="Shigenobu S."/>
        </authorList>
    </citation>
    <scope>NUCLEOTIDE SEQUENCE [LARGE SCALE GENOMIC DNA]</scope>
</reference>
<accession>A0AAV4DHG2</accession>
<protein>
    <submittedName>
        <fullName evidence="2">Uncharacterized protein</fullName>
    </submittedName>
</protein>
<dbReference type="Proteomes" id="UP000735302">
    <property type="component" value="Unassembled WGS sequence"/>
</dbReference>
<sequence length="94" mass="10022">MRYYSGLTNSNVTVDNYRGDVGDDDDTTANQLYHNSFTMVPLSNSNTNGCGNTNSNTNTKDSVTDSTNDNTNDSTNANGNGNGNGSLLNSDREV</sequence>
<proteinExistence type="predicted"/>
<evidence type="ECO:0000313" key="2">
    <source>
        <dbReference type="EMBL" id="GFO43493.1"/>
    </source>
</evidence>
<feature type="region of interest" description="Disordered" evidence="1">
    <location>
        <begin position="1"/>
        <end position="28"/>
    </location>
</feature>
<evidence type="ECO:0000313" key="3">
    <source>
        <dbReference type="Proteomes" id="UP000735302"/>
    </source>
</evidence>
<feature type="region of interest" description="Disordered" evidence="1">
    <location>
        <begin position="40"/>
        <end position="94"/>
    </location>
</feature>